<name>A0A8H4IHT4_9PEZI</name>
<dbReference type="GO" id="GO:0006260">
    <property type="term" value="P:DNA replication"/>
    <property type="evidence" value="ECO:0007669"/>
    <property type="project" value="UniProtKB-KW"/>
</dbReference>
<dbReference type="InterPro" id="IPR019128">
    <property type="entry name" value="Dcc1"/>
</dbReference>
<dbReference type="GO" id="GO:0031390">
    <property type="term" value="C:Ctf18 RFC-like complex"/>
    <property type="evidence" value="ECO:0007669"/>
    <property type="project" value="InterPro"/>
</dbReference>
<protein>
    <submittedName>
        <fullName evidence="3">Sister chromatid cohesion protein dcc1</fullName>
    </submittedName>
</protein>
<sequence>MSTQEQAGVPLALAHAQQNFRLLELPDSLLDLLTLQNPPVLSIKSKPAPTTSSASAQQKQASAVLCTADKTYHLRQVYTSNSVHLTQPANLTAGSDALPTPAISAVAKCGALLELLPVSESPVAALREAITRIWHSERWDGETTADFSGEVVEKSKEEFYADVPFSDQECEKAWIELCAFEFEGRPVLPTLPALWMYWRTIFTTAVAEEIDLQAQFQIAHLAKTLKDEEDLIPELVEAIFHRLLPDDQMAGDDWAAVDRAKCIPWVGRNLLAALYSHHGTARPTAEFLDLWRDALPEAWRADAVLEAIQGDYTFPSDHTIAPKGVEPKPEGTAASKAPRKWHEKFKATRLAGDYFAILLPVFSKAAVSLFDFVESS</sequence>
<comment type="similarity">
    <text evidence="1">Belongs to the DCC1 family.</text>
</comment>
<reference evidence="3 5" key="1">
    <citation type="submission" date="2020-04" db="EMBL/GenBank/DDBJ databases">
        <title>Genome Assembly and Annotation of Botryosphaeria dothidea sdau 11-99, a Latent Pathogen of Apple Fruit Ring Rot in China.</title>
        <authorList>
            <person name="Yu C."/>
            <person name="Diao Y."/>
            <person name="Lu Q."/>
            <person name="Zhao J."/>
            <person name="Cui S."/>
            <person name="Peng C."/>
            <person name="He B."/>
            <person name="Liu H."/>
        </authorList>
    </citation>
    <scope>NUCLEOTIDE SEQUENCE [LARGE SCALE GENOMIC DNA]</scope>
    <source>
        <strain evidence="3">Sdau11-99</strain>
        <strain evidence="5">sdau11-99</strain>
    </source>
</reference>
<dbReference type="Proteomes" id="UP000572817">
    <property type="component" value="Unassembled WGS sequence"/>
</dbReference>
<accession>A0A8H4IHT4</accession>
<comment type="caution">
    <text evidence="3">The sequence shown here is derived from an EMBL/GenBank/DDBJ whole genome shotgun (WGS) entry which is preliminary data.</text>
</comment>
<evidence type="ECO:0000313" key="4">
    <source>
        <dbReference type="EMBL" id="KAF4305352.1"/>
    </source>
</evidence>
<proteinExistence type="inferred from homology"/>
<evidence type="ECO:0000256" key="1">
    <source>
        <dbReference type="ARBA" id="ARBA00007017"/>
    </source>
</evidence>
<keyword evidence="5" id="KW-1185">Reference proteome</keyword>
<dbReference type="Pfam" id="PF09724">
    <property type="entry name" value="Dcc1"/>
    <property type="match status" value="1"/>
</dbReference>
<dbReference type="PANTHER" id="PTHR13395">
    <property type="entry name" value="SISTER CHROMATID COHESION PROTEIN DCC1-RELATED"/>
    <property type="match status" value="1"/>
</dbReference>
<evidence type="ECO:0000313" key="3">
    <source>
        <dbReference type="EMBL" id="KAF4301305.1"/>
    </source>
</evidence>
<dbReference type="AlphaFoldDB" id="A0A8H4IHT4"/>
<dbReference type="EMBL" id="WWBZ02000082">
    <property type="protein sequence ID" value="KAF4301305.1"/>
    <property type="molecule type" value="Genomic_DNA"/>
</dbReference>
<dbReference type="OrthoDB" id="5199543at2759"/>
<dbReference type="GO" id="GO:0000785">
    <property type="term" value="C:chromatin"/>
    <property type="evidence" value="ECO:0007669"/>
    <property type="project" value="TreeGrafter"/>
</dbReference>
<dbReference type="GO" id="GO:0000775">
    <property type="term" value="C:chromosome, centromeric region"/>
    <property type="evidence" value="ECO:0007669"/>
    <property type="project" value="TreeGrafter"/>
</dbReference>
<dbReference type="GO" id="GO:0034088">
    <property type="term" value="P:maintenance of mitotic sister chromatid cohesion"/>
    <property type="evidence" value="ECO:0007669"/>
    <property type="project" value="TreeGrafter"/>
</dbReference>
<gene>
    <name evidence="4" type="ORF">GTA08_BOTSDO06915</name>
    <name evidence="3" type="ORF">GTA08_BOTSDO11108</name>
</gene>
<dbReference type="EMBL" id="WWBZ02000040">
    <property type="protein sequence ID" value="KAF4305352.1"/>
    <property type="molecule type" value="Genomic_DNA"/>
</dbReference>
<dbReference type="PANTHER" id="PTHR13395:SF6">
    <property type="entry name" value="SISTER CHROMATID COHESION PROTEIN DCC1"/>
    <property type="match status" value="1"/>
</dbReference>
<evidence type="ECO:0000256" key="2">
    <source>
        <dbReference type="ARBA" id="ARBA00022705"/>
    </source>
</evidence>
<keyword evidence="2" id="KW-0235">DNA replication</keyword>
<evidence type="ECO:0000313" key="5">
    <source>
        <dbReference type="Proteomes" id="UP000572817"/>
    </source>
</evidence>
<organism evidence="3 5">
    <name type="scientific">Botryosphaeria dothidea</name>
    <dbReference type="NCBI Taxonomy" id="55169"/>
    <lineage>
        <taxon>Eukaryota</taxon>
        <taxon>Fungi</taxon>
        <taxon>Dikarya</taxon>
        <taxon>Ascomycota</taxon>
        <taxon>Pezizomycotina</taxon>
        <taxon>Dothideomycetes</taxon>
        <taxon>Dothideomycetes incertae sedis</taxon>
        <taxon>Botryosphaeriales</taxon>
        <taxon>Botryosphaeriaceae</taxon>
        <taxon>Botryosphaeria</taxon>
    </lineage>
</organism>